<dbReference type="InterPro" id="IPR024613">
    <property type="entry name" value="Huntingtin_N_HEAT_rpt-2"/>
</dbReference>
<comment type="function">
    <text evidence="1">May play a role in microtubule-mediated transport or vesicle function.</text>
</comment>
<sequence>MERLSRALAVLYASKRLSEINLPNSRRNDSCEKERNAFAEIKELLTHAEIRKDARFNDQFARTMELLFDFINHRNADLRLISEQTLDSILRHLMSELSSSRVVVVLMCEIKRNGAARSLTAAISRLAHVVKHIKPNRAGAIGVHLIVALLSIARRPEEAVQSALEKNLPSIFAVLGHELPSQRCDGAIALYELALENLELSGTANRAAAIIICQLSSFLPNILRKAFKQFSKNLALADDQNGKVGLVGTLNSLRLLWPIIMAHKTELDIDAIHNMIRDTLRCVYSNRSEVVVASLELLERLLFYIPQLQVSAFFPQLVTTPHGALLEDDIKSQLTIVSSSAYAASQLSSLRASPVDSVFDAPSPLTFGDCTSENDRPLELSPDTENADSEPRTGSSCAEDEEILDPLRHNDVFDELDVETRSLEAATASEASSCHMDGTAIPISLPPDISNASFITYTAVLLARRFLLADQCLRLIPDREARVSHKILAMNCLSSLALYLPNFFDIPLRPPGGLGVQCLRDIELFLCHDDDQLKAATITTIVAATQASSRSRSAPSTDSPWLFMKCVLECVRSRRAQSSRALLSALKTAGRVVYQSNLTDRICEFACENYRDNYFLLRVAVVEYLASIDWCVAESSSRCLPDDVINVYLRLLADEDPRVRKAAADNLPLLVKNANFCEFPTIFAAEEPSSFICFSFPKEPLTVALGRQYNFEGESANFSIAENLAVLLQKVFAVLVSSADENNQMGLVAGLVSLAEIYPPSRYTRAWLMGLVAGLVSLAEIYPPSRYTRAWLVGSNSETARIGLLVSLISKGMCYCSTIPTLIHLFEIISFLFAGLNEESVMKYMGNEQEVSPTSLPRLPDTHIMEQLIAAPLRVMNLYYTLVTERAQLSQSSSSSVLPRGTLSPVRKALPVGGAGLTSAEQRTYSISHLVGTSVKPSLASSFLLSSTLTHVADSLKGAYVNYLGSIGEEVRERFTSLLNVSLNTLSCVLEMALFSHVSALIEEILLYCRITIDLAPAETTRLVTQLFKILFGRNAANLSVTALRKMHMRGHGPPRDILEAYLLRSANVFTEFVVNSNRNEYFNAHLLRSAGWLRKDTTWKAHAPQSATISPFIGLFEPFVSLTIRLYQSSSSYALQTATLNLLCELVRGGINFSMLDPEMRLLNFVISQVNEFGTRSWCKEKIQSSEGVLLRSIFEFFAVLSHVESRGQMIIEPSKMMFFAEALLNIAEAKPHLSAHALNCLEVVALDFIGVRFRFEGSLVKVLSRAESLSKQCPTEMIQLWGLLLYGAAAFSDDQSWSKVSLAFFEIFQKMDSGWNLSTARSAALALRSCCSSVFRPIDSFYNKFISVLESNVLSGRQRMLYVTPYLFMLLCVLKEDQIFSRIEQICDCPADKIARLLMGLLWECLVELRDLSVTECSSEGIETEMLIAWYLHMLSYAVRSGSARSVCASFATYLNEDTSEIRDISTLHPRAYAQLLAFYSVLGLNDHAIFFEQYDRHTAKLCLLMRSHAVGVNETNSAVAMIGKCSQDDYAQILHRWSSESSLKLLDDEARAAILRCCVDKAHSFSSLAAVMNVVELIESGELRSLEAMRFLADEMGESFALDERITALVRALLQQPDVTEAEKRLVKNIFAEKMNFLEGGLCKSRCSNSCEYRLSELDKVYYTLNAIDPISFDSEALVDLLISSVRSTDNVIRAECVSRMFSNFDADSGEKILRAAYAVGRFDIISSCIEELENMKVTAMNCGEMYSEYSVVCVQKAQNLFAVCVKLAFDPSLQSSLQFLAQSKIAKERNGVMCEQAASWALEPNVFQYWIKRYADYLFVEPTVSSVICLGRKRYLELLAPQAVFFFLFFSIIFLILVKCVVQLEWEKETNTIEKFSWKVFIHDRTGRKDFDMGFFSDAIQTAFDVALKLQEVFRKKLLRNRLFEPLERLAKAITRLPFLNDISCIPRLALLCEWRVELEVHRTSISVPTVNIHYLTNVDVLKEFTWRLSWAGWNRRANFDNFSMSLFGVLSSTPTGSELCNSSLNLTEQIMASTAAVDGLTNLLLESLLYAERGNPVTSRFIVKHRDTPSEFLSSAYGLRMCMLKAMLLRDSDPESIYQRNLEFLDDDGTAYKMGQLSVHAIWNMTGVLDQERNLYKDISTQTDGSPKRKAIASSNSSYLLESGHDSTNESCLRMLFDTYSHWFRVGIDALPLSLLCATVKSMALLSDLFTDLDQYKFVFGHMKTLFNARSQFENFDLGNVIYSLMKCVAVLGIEEMCMSKADAQKTVFSWVECGLTSSLSEIRVRTLQGILFLLQAVSHDDLKSVLPFIHSFITSELQLRRPGADTANMNVELESTEYETMLWTVGFFFCDNPLFSTENFKATFFDLVCESFTSLLTPVWLMNLLTSGIERLVVSSRIYILSFNRIAIQMLGNYFSMSSKFVFSLRIVIACLYHGMEEGTVLRAGLEPYDPRLHLMEQHPTIFKILAEGAEEDVNRLLRVLPYMLIDSLNQSEIINSILKELIHRYPHRSHPRPIAIFSIIHHWFSVLHSRETESVVLDWTLNGLDSFKYVTDAAVFRFYVSAFLCSSAPNPSIANLFYVIVGRRPEATWLDNYWFTFTVRSLLLRLDDEARSKLRTSMEKYIKNGVEYSDAERVRNYPTI</sequence>
<comment type="caution">
    <text evidence="9">The sequence shown here is derived from an EMBL/GenBank/DDBJ whole genome shotgun (WGS) entry which is preliminary data.</text>
</comment>
<evidence type="ECO:0000256" key="5">
    <source>
        <dbReference type="ARBA" id="ARBA00022490"/>
    </source>
</evidence>
<keyword evidence="6" id="KW-0539">Nucleus</keyword>
<dbReference type="SUPFAM" id="SSF48371">
    <property type="entry name" value="ARM repeat"/>
    <property type="match status" value="2"/>
</dbReference>
<dbReference type="OMA" id="VHWSHLL"/>
<comment type="subcellular location">
    <subcellularLocation>
        <location evidence="3">Cytoplasm</location>
    </subcellularLocation>
    <subcellularLocation>
        <location evidence="2">Nucleus</location>
    </subcellularLocation>
</comment>
<proteinExistence type="inferred from homology"/>
<name>A0A0B2VZD2_TOXCA</name>
<evidence type="ECO:0000313" key="10">
    <source>
        <dbReference type="Proteomes" id="UP000031036"/>
    </source>
</evidence>
<dbReference type="PANTHER" id="PTHR10170:SF10">
    <property type="entry name" value="HUNTINGTIN"/>
    <property type="match status" value="1"/>
</dbReference>
<dbReference type="PANTHER" id="PTHR10170">
    <property type="entry name" value="HUNTINGTON DISEASE PROTEIN"/>
    <property type="match status" value="1"/>
</dbReference>
<keyword evidence="5" id="KW-0963">Cytoplasm</keyword>
<evidence type="ECO:0000256" key="3">
    <source>
        <dbReference type="ARBA" id="ARBA00004496"/>
    </source>
</evidence>
<dbReference type="GO" id="GO:0005737">
    <property type="term" value="C:cytoplasm"/>
    <property type="evidence" value="ECO:0007669"/>
    <property type="project" value="UniProtKB-SubCell"/>
</dbReference>
<evidence type="ECO:0000256" key="6">
    <source>
        <dbReference type="ARBA" id="ARBA00023242"/>
    </source>
</evidence>
<feature type="region of interest" description="Disordered" evidence="8">
    <location>
        <begin position="366"/>
        <end position="399"/>
    </location>
</feature>
<gene>
    <name evidence="9" type="primary">Htt</name>
    <name evidence="9" type="ORF">Tcan_15218</name>
</gene>
<dbReference type="InterPro" id="IPR011989">
    <property type="entry name" value="ARM-like"/>
</dbReference>
<dbReference type="Proteomes" id="UP000031036">
    <property type="component" value="Unassembled WGS sequence"/>
</dbReference>
<dbReference type="EMBL" id="JPKZ01000487">
    <property type="protein sequence ID" value="KHN87018.1"/>
    <property type="molecule type" value="Genomic_DNA"/>
</dbReference>
<dbReference type="InterPro" id="IPR048411">
    <property type="entry name" value="Htt_N_HEAT_rpt-1"/>
</dbReference>
<protein>
    <submittedName>
        <fullName evidence="9">Huntingtin</fullName>
    </submittedName>
</protein>
<dbReference type="Pfam" id="PF20927">
    <property type="entry name" value="Htt_C-HEAT"/>
    <property type="match status" value="2"/>
</dbReference>
<evidence type="ECO:0000313" key="9">
    <source>
        <dbReference type="EMBL" id="KHN87018.1"/>
    </source>
</evidence>
<dbReference type="PROSITE" id="PS50077">
    <property type="entry name" value="HEAT_REPEAT"/>
    <property type="match status" value="1"/>
</dbReference>
<evidence type="ECO:0000256" key="4">
    <source>
        <dbReference type="ARBA" id="ARBA00007153"/>
    </source>
</evidence>
<comment type="similarity">
    <text evidence="4">Belongs to the huntingtin family.</text>
</comment>
<keyword evidence="10" id="KW-1185">Reference proteome</keyword>
<dbReference type="InterPro" id="IPR021133">
    <property type="entry name" value="HEAT_type_2"/>
</dbReference>
<evidence type="ECO:0000256" key="1">
    <source>
        <dbReference type="ARBA" id="ARBA00002907"/>
    </source>
</evidence>
<dbReference type="Pfam" id="PF12372">
    <property type="entry name" value="Htt_N-HEAT"/>
    <property type="match status" value="1"/>
</dbReference>
<dbReference type="Gene3D" id="1.25.10.10">
    <property type="entry name" value="Leucine-rich Repeat Variant"/>
    <property type="match status" value="1"/>
</dbReference>
<reference evidence="9 10" key="1">
    <citation type="submission" date="2014-11" db="EMBL/GenBank/DDBJ databases">
        <title>Genetic blueprint of the zoonotic pathogen Toxocara canis.</title>
        <authorList>
            <person name="Zhu X.-Q."/>
            <person name="Korhonen P.K."/>
            <person name="Cai H."/>
            <person name="Young N.D."/>
            <person name="Nejsum P."/>
            <person name="von Samson-Himmelstjerna G."/>
            <person name="Boag P.R."/>
            <person name="Tan P."/>
            <person name="Li Q."/>
            <person name="Min J."/>
            <person name="Yang Y."/>
            <person name="Wang X."/>
            <person name="Fang X."/>
            <person name="Hall R.S."/>
            <person name="Hofmann A."/>
            <person name="Sternberg P.W."/>
            <person name="Jex A.R."/>
            <person name="Gasser R.B."/>
        </authorList>
    </citation>
    <scope>NUCLEOTIDE SEQUENCE [LARGE SCALE GENOMIC DNA]</scope>
    <source>
        <strain evidence="9">PN_DK_2014</strain>
    </source>
</reference>
<dbReference type="STRING" id="6265.A0A0B2VZD2"/>
<dbReference type="Pfam" id="PF20926">
    <property type="entry name" value="Htt_N-HEAT_1"/>
    <property type="match status" value="1"/>
</dbReference>
<evidence type="ECO:0000256" key="8">
    <source>
        <dbReference type="SAM" id="MobiDB-lite"/>
    </source>
</evidence>
<organism evidence="9 10">
    <name type="scientific">Toxocara canis</name>
    <name type="common">Canine roundworm</name>
    <dbReference type="NCBI Taxonomy" id="6265"/>
    <lineage>
        <taxon>Eukaryota</taxon>
        <taxon>Metazoa</taxon>
        <taxon>Ecdysozoa</taxon>
        <taxon>Nematoda</taxon>
        <taxon>Chromadorea</taxon>
        <taxon>Rhabditida</taxon>
        <taxon>Spirurina</taxon>
        <taxon>Ascaridomorpha</taxon>
        <taxon>Ascaridoidea</taxon>
        <taxon>Toxocaridae</taxon>
        <taxon>Toxocara</taxon>
    </lineage>
</organism>
<dbReference type="GO" id="GO:0005634">
    <property type="term" value="C:nucleus"/>
    <property type="evidence" value="ECO:0007669"/>
    <property type="project" value="UniProtKB-SubCell"/>
</dbReference>
<evidence type="ECO:0000256" key="7">
    <source>
        <dbReference type="PROSITE-ProRule" id="PRU00103"/>
    </source>
</evidence>
<dbReference type="InterPro" id="IPR048413">
    <property type="entry name" value="Htt_C-HEAT_rpt"/>
</dbReference>
<dbReference type="InterPro" id="IPR028426">
    <property type="entry name" value="Huntingtin_fam"/>
</dbReference>
<dbReference type="OrthoDB" id="44867at2759"/>
<evidence type="ECO:0000256" key="2">
    <source>
        <dbReference type="ARBA" id="ARBA00004123"/>
    </source>
</evidence>
<dbReference type="InterPro" id="IPR016024">
    <property type="entry name" value="ARM-type_fold"/>
</dbReference>
<accession>A0A0B2VZD2</accession>
<feature type="repeat" description="HEAT" evidence="7">
    <location>
        <begin position="644"/>
        <end position="681"/>
    </location>
</feature>